<keyword evidence="8 9" id="KW-0807">Transducer</keyword>
<evidence type="ECO:0000256" key="3">
    <source>
        <dbReference type="ARBA" id="ARBA00022692"/>
    </source>
</evidence>
<dbReference type="SUPFAM" id="SSF81321">
    <property type="entry name" value="Family A G protein-coupled receptor-like"/>
    <property type="match status" value="1"/>
</dbReference>
<keyword evidence="4 10" id="KW-1133">Transmembrane helix</keyword>
<keyword evidence="13" id="KW-1185">Reference proteome</keyword>
<gene>
    <name evidence="12" type="ORF">ACEWY4_022509</name>
</gene>
<feature type="transmembrane region" description="Helical" evidence="10">
    <location>
        <begin position="193"/>
        <end position="213"/>
    </location>
</feature>
<evidence type="ECO:0000256" key="1">
    <source>
        <dbReference type="ARBA" id="ARBA00004651"/>
    </source>
</evidence>
<feature type="transmembrane region" description="Helical" evidence="10">
    <location>
        <begin position="31"/>
        <end position="55"/>
    </location>
</feature>
<keyword evidence="3 9" id="KW-0812">Transmembrane</keyword>
<dbReference type="PRINTS" id="PR00237">
    <property type="entry name" value="GPCRRHODOPSN"/>
</dbReference>
<dbReference type="PROSITE" id="PS00237">
    <property type="entry name" value="G_PROTEIN_RECEP_F1_1"/>
    <property type="match status" value="1"/>
</dbReference>
<keyword evidence="6 10" id="KW-0472">Membrane</keyword>
<dbReference type="AlphaFoldDB" id="A0ABD1J681"/>
<feature type="transmembrane region" description="Helical" evidence="10">
    <location>
        <begin position="284"/>
        <end position="308"/>
    </location>
</feature>
<feature type="transmembrane region" description="Helical" evidence="10">
    <location>
        <begin position="146"/>
        <end position="173"/>
    </location>
</feature>
<evidence type="ECO:0000256" key="8">
    <source>
        <dbReference type="ARBA" id="ARBA00023224"/>
    </source>
</evidence>
<dbReference type="InterPro" id="IPR000276">
    <property type="entry name" value="GPCR_Rhodpsn"/>
</dbReference>
<dbReference type="Proteomes" id="UP001591681">
    <property type="component" value="Unassembled WGS sequence"/>
</dbReference>
<evidence type="ECO:0000259" key="11">
    <source>
        <dbReference type="PROSITE" id="PS50262"/>
    </source>
</evidence>
<feature type="transmembrane region" description="Helical" evidence="10">
    <location>
        <begin position="250"/>
        <end position="272"/>
    </location>
</feature>
<dbReference type="PANTHER" id="PTHR24249">
    <property type="entry name" value="HISTAMINE RECEPTOR-RELATED G-PROTEIN COUPLED RECEPTOR"/>
    <property type="match status" value="1"/>
</dbReference>
<keyword evidence="7 9" id="KW-0675">Receptor</keyword>
<comment type="caution">
    <text evidence="12">The sequence shown here is derived from an EMBL/GenBank/DDBJ whole genome shotgun (WGS) entry which is preliminary data.</text>
</comment>
<dbReference type="SMART" id="SM01381">
    <property type="entry name" value="7TM_GPCR_Srsx"/>
    <property type="match status" value="1"/>
</dbReference>
<evidence type="ECO:0000256" key="7">
    <source>
        <dbReference type="ARBA" id="ARBA00023170"/>
    </source>
</evidence>
<feature type="transmembrane region" description="Helical" evidence="10">
    <location>
        <begin position="67"/>
        <end position="92"/>
    </location>
</feature>
<evidence type="ECO:0000313" key="13">
    <source>
        <dbReference type="Proteomes" id="UP001591681"/>
    </source>
</evidence>
<keyword evidence="5 9" id="KW-0297">G-protein coupled receptor</keyword>
<proteinExistence type="inferred from homology"/>
<sequence length="335" mass="37917">MVVDEFNATADCFLPLNLSCSKLYTSTVVYVLLYVAATAVILLTVGGNLLVIISVCHFRQLHTPTNILILSLALSDFLVGIFVMPVHLFILIEPCILFGSTFCSLYNTVVFHLTLVSIYNVALIAVDRYSALSMPFIYSKRVSVCLAFIFTAHIWILSLLYNCALLYFSNYFINKCPGRCLPYLDDTWSTIDLAVAFIVPCAIIVITYLKVFFIARRHAVAIRATFKDKKRMHDQNNSDSMKSERKAARVLGILVSVFLVCLIPFNICTFLIDELGKSFDYVMNSMLTLLFLNSTINPIIYALFYPWFQYSIKLILTRRICRVDSSLINVLSRGS</sequence>
<dbReference type="Pfam" id="PF00001">
    <property type="entry name" value="7tm_1"/>
    <property type="match status" value="1"/>
</dbReference>
<organism evidence="12 13">
    <name type="scientific">Coilia grayii</name>
    <name type="common">Gray's grenadier anchovy</name>
    <dbReference type="NCBI Taxonomy" id="363190"/>
    <lineage>
        <taxon>Eukaryota</taxon>
        <taxon>Metazoa</taxon>
        <taxon>Chordata</taxon>
        <taxon>Craniata</taxon>
        <taxon>Vertebrata</taxon>
        <taxon>Euteleostomi</taxon>
        <taxon>Actinopterygii</taxon>
        <taxon>Neopterygii</taxon>
        <taxon>Teleostei</taxon>
        <taxon>Clupei</taxon>
        <taxon>Clupeiformes</taxon>
        <taxon>Clupeoidei</taxon>
        <taxon>Engraulidae</taxon>
        <taxon>Coilinae</taxon>
        <taxon>Coilia</taxon>
    </lineage>
</organism>
<evidence type="ECO:0000313" key="12">
    <source>
        <dbReference type="EMBL" id="KAL2082691.1"/>
    </source>
</evidence>
<evidence type="ECO:0000256" key="5">
    <source>
        <dbReference type="ARBA" id="ARBA00023040"/>
    </source>
</evidence>
<feature type="transmembrane region" description="Helical" evidence="10">
    <location>
        <begin position="104"/>
        <end position="126"/>
    </location>
</feature>
<reference evidence="12 13" key="1">
    <citation type="submission" date="2024-09" db="EMBL/GenBank/DDBJ databases">
        <title>A chromosome-level genome assembly of Gray's grenadier anchovy, Coilia grayii.</title>
        <authorList>
            <person name="Fu Z."/>
        </authorList>
    </citation>
    <scope>NUCLEOTIDE SEQUENCE [LARGE SCALE GENOMIC DNA]</scope>
    <source>
        <strain evidence="12">G4</strain>
        <tissue evidence="12">Muscle</tissue>
    </source>
</reference>
<dbReference type="PANTHER" id="PTHR24249:SF381">
    <property type="entry name" value="TRACE AMINE ASSOCIATED RECEPTOR 19P-RELATED"/>
    <property type="match status" value="1"/>
</dbReference>
<dbReference type="Gene3D" id="1.20.1070.10">
    <property type="entry name" value="Rhodopsin 7-helix transmembrane proteins"/>
    <property type="match status" value="1"/>
</dbReference>
<comment type="subcellular location">
    <subcellularLocation>
        <location evidence="1">Cell membrane</location>
        <topology evidence="1">Multi-pass membrane protein</topology>
    </subcellularLocation>
</comment>
<evidence type="ECO:0000256" key="2">
    <source>
        <dbReference type="ARBA" id="ARBA00022475"/>
    </source>
</evidence>
<dbReference type="GO" id="GO:0005886">
    <property type="term" value="C:plasma membrane"/>
    <property type="evidence" value="ECO:0007669"/>
    <property type="project" value="UniProtKB-SubCell"/>
</dbReference>
<dbReference type="InterPro" id="IPR050569">
    <property type="entry name" value="TAAR"/>
</dbReference>
<dbReference type="InterPro" id="IPR017452">
    <property type="entry name" value="GPCR_Rhodpsn_7TM"/>
</dbReference>
<evidence type="ECO:0000256" key="4">
    <source>
        <dbReference type="ARBA" id="ARBA00022989"/>
    </source>
</evidence>
<evidence type="ECO:0000256" key="10">
    <source>
        <dbReference type="SAM" id="Phobius"/>
    </source>
</evidence>
<evidence type="ECO:0000256" key="9">
    <source>
        <dbReference type="RuleBase" id="RU000688"/>
    </source>
</evidence>
<evidence type="ECO:0000256" key="6">
    <source>
        <dbReference type="ARBA" id="ARBA00023136"/>
    </source>
</evidence>
<dbReference type="EMBL" id="JBHFQA010000019">
    <property type="protein sequence ID" value="KAL2082691.1"/>
    <property type="molecule type" value="Genomic_DNA"/>
</dbReference>
<accession>A0ABD1J681</accession>
<protein>
    <recommendedName>
        <fullName evidence="11">G-protein coupled receptors family 1 profile domain-containing protein</fullName>
    </recommendedName>
</protein>
<dbReference type="GO" id="GO:0004930">
    <property type="term" value="F:G protein-coupled receptor activity"/>
    <property type="evidence" value="ECO:0007669"/>
    <property type="project" value="UniProtKB-KW"/>
</dbReference>
<comment type="similarity">
    <text evidence="9">Belongs to the G-protein coupled receptor 1 family.</text>
</comment>
<dbReference type="PROSITE" id="PS50262">
    <property type="entry name" value="G_PROTEIN_RECEP_F1_2"/>
    <property type="match status" value="1"/>
</dbReference>
<name>A0ABD1J681_9TELE</name>
<keyword evidence="2" id="KW-1003">Cell membrane</keyword>
<feature type="domain" description="G-protein coupled receptors family 1 profile" evidence="11">
    <location>
        <begin position="47"/>
        <end position="301"/>
    </location>
</feature>